<proteinExistence type="predicted"/>
<feature type="region of interest" description="Disordered" evidence="1">
    <location>
        <begin position="46"/>
        <end position="90"/>
    </location>
</feature>
<reference evidence="2 3" key="1">
    <citation type="journal article" date="2016" name="Sci. Rep.">
        <title>Draft genome sequencing and secretome analysis of fungal phytopathogen Ascochyta rabiei provides insight into the necrotrophic effector repertoire.</title>
        <authorList>
            <person name="Verma S."/>
            <person name="Gazara R.K."/>
            <person name="Nizam S."/>
            <person name="Parween S."/>
            <person name="Chattopadhyay D."/>
            <person name="Verma P.K."/>
        </authorList>
    </citation>
    <scope>NUCLEOTIDE SEQUENCE [LARGE SCALE GENOMIC DNA]</scope>
    <source>
        <strain evidence="2 3">ArDII</strain>
    </source>
</reference>
<protein>
    <submittedName>
        <fullName evidence="2">Uncharacterized protein</fullName>
    </submittedName>
</protein>
<feature type="compositionally biased region" description="Basic and acidic residues" evidence="1">
    <location>
        <begin position="76"/>
        <end position="85"/>
    </location>
</feature>
<dbReference type="OrthoDB" id="5377226at2759"/>
<sequence length="201" mass="23027">MVYITSDLFGPVDTHNQSYNYWHTMTDSQQHVAGLGKRKRLQETDVSHPNRGAHPQHSPAFEHNNDRSYASYAPAPDRRTSEHRPVKQIKRASHKLAFVKSTSHLMDTDTPMGLKIAQSQQHAVTDLRACHACKSAPRRKRDLENYMDCMRCHGRTCFICARQCLGVCGMKVCRECTSEVGEEGDSWCLDCFQRDQYLKHC</sequence>
<organism evidence="2 3">
    <name type="scientific">Didymella rabiei</name>
    <name type="common">Chickpea ascochyta blight fungus</name>
    <name type="synonym">Mycosphaerella rabiei</name>
    <dbReference type="NCBI Taxonomy" id="5454"/>
    <lineage>
        <taxon>Eukaryota</taxon>
        <taxon>Fungi</taxon>
        <taxon>Dikarya</taxon>
        <taxon>Ascomycota</taxon>
        <taxon>Pezizomycotina</taxon>
        <taxon>Dothideomycetes</taxon>
        <taxon>Pleosporomycetidae</taxon>
        <taxon>Pleosporales</taxon>
        <taxon>Pleosporineae</taxon>
        <taxon>Didymellaceae</taxon>
        <taxon>Ascochyta</taxon>
    </lineage>
</organism>
<evidence type="ECO:0000313" key="3">
    <source>
        <dbReference type="Proteomes" id="UP000076837"/>
    </source>
</evidence>
<dbReference type="AlphaFoldDB" id="A0A163JDK3"/>
<dbReference type="EMBL" id="JYNV01000110">
    <property type="protein sequence ID" value="KZM26294.1"/>
    <property type="molecule type" value="Genomic_DNA"/>
</dbReference>
<comment type="caution">
    <text evidence="2">The sequence shown here is derived from an EMBL/GenBank/DDBJ whole genome shotgun (WGS) entry which is preliminary data.</text>
</comment>
<dbReference type="Proteomes" id="UP000076837">
    <property type="component" value="Unassembled WGS sequence"/>
</dbReference>
<name>A0A163JDK3_DIDRA</name>
<gene>
    <name evidence="2" type="ORF">ST47_g2603</name>
</gene>
<keyword evidence="3" id="KW-1185">Reference proteome</keyword>
<accession>A0A163JDK3</accession>
<evidence type="ECO:0000256" key="1">
    <source>
        <dbReference type="SAM" id="MobiDB-lite"/>
    </source>
</evidence>
<evidence type="ECO:0000313" key="2">
    <source>
        <dbReference type="EMBL" id="KZM26294.1"/>
    </source>
</evidence>